<keyword evidence="3" id="KW-0597">Phosphoprotein</keyword>
<dbReference type="InterPro" id="IPR000014">
    <property type="entry name" value="PAS"/>
</dbReference>
<dbReference type="GO" id="GO:0006355">
    <property type="term" value="P:regulation of DNA-templated transcription"/>
    <property type="evidence" value="ECO:0007669"/>
    <property type="project" value="InterPro"/>
</dbReference>
<comment type="catalytic activity">
    <reaction evidence="1">
        <text>ATP + protein L-histidine = ADP + protein N-phospho-L-histidine.</text>
        <dbReference type="EC" id="2.7.13.3"/>
    </reaction>
</comment>
<dbReference type="EC" id="2.7.13.3" evidence="2"/>
<dbReference type="SUPFAM" id="SSF55874">
    <property type="entry name" value="ATPase domain of HSP90 chaperone/DNA topoisomerase II/histidine kinase"/>
    <property type="match status" value="1"/>
</dbReference>
<evidence type="ECO:0000313" key="11">
    <source>
        <dbReference type="Proteomes" id="UP000320160"/>
    </source>
</evidence>
<evidence type="ECO:0000259" key="9">
    <source>
        <dbReference type="PROSITE" id="PS50113"/>
    </source>
</evidence>
<dbReference type="CDD" id="cd00082">
    <property type="entry name" value="HisKA"/>
    <property type="match status" value="1"/>
</dbReference>
<dbReference type="Gene3D" id="1.10.287.130">
    <property type="match status" value="1"/>
</dbReference>
<dbReference type="InterPro" id="IPR005467">
    <property type="entry name" value="His_kinase_dom"/>
</dbReference>
<dbReference type="SUPFAM" id="SSF47384">
    <property type="entry name" value="Homodimeric domain of signal transducing histidine kinase"/>
    <property type="match status" value="1"/>
</dbReference>
<dbReference type="EMBL" id="VKKU01000001">
    <property type="protein sequence ID" value="TSB04961.1"/>
    <property type="molecule type" value="Genomic_DNA"/>
</dbReference>
<keyword evidence="4" id="KW-0808">Transferase</keyword>
<feature type="domain" description="PAS" evidence="8">
    <location>
        <begin position="278"/>
        <end position="350"/>
    </location>
</feature>
<dbReference type="Pfam" id="PF05227">
    <property type="entry name" value="CHASE3"/>
    <property type="match status" value="1"/>
</dbReference>
<reference evidence="10 11" key="1">
    <citation type="submission" date="2019-07" db="EMBL/GenBank/DDBJ databases">
        <authorList>
            <person name="Park M."/>
        </authorList>
    </citation>
    <scope>NUCLEOTIDE SEQUENCE [LARGE SCALE GENOMIC DNA]</scope>
    <source>
        <strain evidence="10 11">KCTC32445</strain>
    </source>
</reference>
<evidence type="ECO:0000256" key="1">
    <source>
        <dbReference type="ARBA" id="ARBA00000085"/>
    </source>
</evidence>
<dbReference type="PANTHER" id="PTHR43047">
    <property type="entry name" value="TWO-COMPONENT HISTIDINE PROTEIN KINASE"/>
    <property type="match status" value="1"/>
</dbReference>
<feature type="domain" description="PAC" evidence="9">
    <location>
        <begin position="352"/>
        <end position="404"/>
    </location>
</feature>
<evidence type="ECO:0000256" key="2">
    <source>
        <dbReference type="ARBA" id="ARBA00012438"/>
    </source>
</evidence>
<dbReference type="CDD" id="cd00130">
    <property type="entry name" value="PAS"/>
    <property type="match status" value="1"/>
</dbReference>
<dbReference type="InterPro" id="IPR013767">
    <property type="entry name" value="PAS_fold"/>
</dbReference>
<organism evidence="10 11">
    <name type="scientific">Sphingorhabdus contaminans</name>
    <dbReference type="NCBI Taxonomy" id="1343899"/>
    <lineage>
        <taxon>Bacteria</taxon>
        <taxon>Pseudomonadati</taxon>
        <taxon>Pseudomonadota</taxon>
        <taxon>Alphaproteobacteria</taxon>
        <taxon>Sphingomonadales</taxon>
        <taxon>Sphingomonadaceae</taxon>
        <taxon>Sphingorhabdus</taxon>
    </lineage>
</organism>
<dbReference type="OrthoDB" id="9801651at2"/>
<keyword evidence="6" id="KW-0812">Transmembrane</keyword>
<dbReference type="SUPFAM" id="SSF55785">
    <property type="entry name" value="PYP-like sensor domain (PAS domain)"/>
    <property type="match status" value="1"/>
</dbReference>
<dbReference type="RefSeq" id="WP_143775876.1">
    <property type="nucleotide sequence ID" value="NZ_VKKU01000001.1"/>
</dbReference>
<dbReference type="InterPro" id="IPR001610">
    <property type="entry name" value="PAC"/>
</dbReference>
<dbReference type="PANTHER" id="PTHR43047:SF72">
    <property type="entry name" value="OSMOSENSING HISTIDINE PROTEIN KINASE SLN1"/>
    <property type="match status" value="1"/>
</dbReference>
<dbReference type="Pfam" id="PF00512">
    <property type="entry name" value="HisKA"/>
    <property type="match status" value="1"/>
</dbReference>
<dbReference type="GO" id="GO:0009927">
    <property type="term" value="F:histidine phosphotransfer kinase activity"/>
    <property type="evidence" value="ECO:0007669"/>
    <property type="project" value="TreeGrafter"/>
</dbReference>
<dbReference type="GO" id="GO:0000155">
    <property type="term" value="F:phosphorelay sensor kinase activity"/>
    <property type="evidence" value="ECO:0007669"/>
    <property type="project" value="InterPro"/>
</dbReference>
<dbReference type="Pfam" id="PF02518">
    <property type="entry name" value="HATPase_c"/>
    <property type="match status" value="1"/>
</dbReference>
<proteinExistence type="predicted"/>
<name>A0A553WJY5_9SPHN</name>
<keyword evidence="5" id="KW-0418">Kinase</keyword>
<dbReference type="AlphaFoldDB" id="A0A553WJY5"/>
<dbReference type="Gene3D" id="3.30.565.10">
    <property type="entry name" value="Histidine kinase-like ATPase, C-terminal domain"/>
    <property type="match status" value="1"/>
</dbReference>
<dbReference type="SMART" id="SM00387">
    <property type="entry name" value="HATPase_c"/>
    <property type="match status" value="1"/>
</dbReference>
<evidence type="ECO:0000256" key="6">
    <source>
        <dbReference type="SAM" id="Phobius"/>
    </source>
</evidence>
<feature type="domain" description="Histidine kinase" evidence="7">
    <location>
        <begin position="422"/>
        <end position="639"/>
    </location>
</feature>
<dbReference type="Proteomes" id="UP000320160">
    <property type="component" value="Unassembled WGS sequence"/>
</dbReference>
<evidence type="ECO:0000256" key="3">
    <source>
        <dbReference type="ARBA" id="ARBA00022553"/>
    </source>
</evidence>
<dbReference type="PROSITE" id="PS50112">
    <property type="entry name" value="PAS"/>
    <property type="match status" value="1"/>
</dbReference>
<feature type="transmembrane region" description="Helical" evidence="6">
    <location>
        <begin position="198"/>
        <end position="220"/>
    </location>
</feature>
<dbReference type="InterPro" id="IPR003594">
    <property type="entry name" value="HATPase_dom"/>
</dbReference>
<dbReference type="InterPro" id="IPR036890">
    <property type="entry name" value="HATPase_C_sf"/>
</dbReference>
<evidence type="ECO:0000256" key="4">
    <source>
        <dbReference type="ARBA" id="ARBA00022679"/>
    </source>
</evidence>
<sequence length="651" mass="72554">MAAAKSSWAITSYWTDRPLAFKGLVVVALPLGILFGALISLYLASNAESRAEDDVRRAFAIQRDTYQVHALLAEAAAGVRGYVLTSQSRFLEPYRKAEAELPATMERLDAEIRDAEVRQRFERIRQATVRKREGLKKIVALAGTPAVRSSNAIAIEEALISNKIVLDGMRREIENIQRRERVLLDQRQAKVDEVRNRFLLLTAISAMIGLLGSLAAVYLFSTGIVRRVRTLEHNAELLARGEALTAMPDDADEIGTLGQRMDRASALLRAREQALRDSEERFRLVIEGVRDYGIFVLDPDGVVVSWNFGAERIKGWTAEEILGQHFSRFYPEETRNYLPSKMLERASEAGTAEDEGWRIRKDGSRFWANVVITALYDDRGDLRGFAKVTRDMTERRRSEEALRIAREEAVAASLAKSEFLSRTSHELRTPLSAILGFGQLLELDEEQFSPRHQEAVHQIMKAGRHLLSLINDLLDISSIEAGGTEVSTEDVDMSELLQEVHAFASPIVASASLQFVLDLPAPNLVALADRRRATQVVLNLVANAAKYNRSGTLVRLSCRSLNDMVQVLVEDDGEGIDPSDIPRLFTPFDRLGQQTRAKVEGTGLGLALSKRLVESMHGEIGFDAREKGACFWFTLPAAKAIKEDENPCQPD</sequence>
<accession>A0A553WJY5</accession>
<dbReference type="PROSITE" id="PS50113">
    <property type="entry name" value="PAC"/>
    <property type="match status" value="1"/>
</dbReference>
<keyword evidence="6" id="KW-0472">Membrane</keyword>
<dbReference type="InterPro" id="IPR004358">
    <property type="entry name" value="Sig_transdc_His_kin-like_C"/>
</dbReference>
<dbReference type="PROSITE" id="PS50109">
    <property type="entry name" value="HIS_KIN"/>
    <property type="match status" value="1"/>
</dbReference>
<dbReference type="NCBIfam" id="TIGR00229">
    <property type="entry name" value="sensory_box"/>
    <property type="match status" value="1"/>
</dbReference>
<keyword evidence="11" id="KW-1185">Reference proteome</keyword>
<dbReference type="Pfam" id="PF00989">
    <property type="entry name" value="PAS"/>
    <property type="match status" value="1"/>
</dbReference>
<dbReference type="PRINTS" id="PR00344">
    <property type="entry name" value="BCTRLSENSOR"/>
</dbReference>
<keyword evidence="6" id="KW-1133">Transmembrane helix</keyword>
<evidence type="ECO:0000259" key="8">
    <source>
        <dbReference type="PROSITE" id="PS50112"/>
    </source>
</evidence>
<evidence type="ECO:0000259" key="7">
    <source>
        <dbReference type="PROSITE" id="PS50109"/>
    </source>
</evidence>
<feature type="transmembrane region" description="Helical" evidence="6">
    <location>
        <begin position="20"/>
        <end position="44"/>
    </location>
</feature>
<dbReference type="GO" id="GO:0005886">
    <property type="term" value="C:plasma membrane"/>
    <property type="evidence" value="ECO:0007669"/>
    <property type="project" value="TreeGrafter"/>
</dbReference>
<dbReference type="SMART" id="SM00091">
    <property type="entry name" value="PAS"/>
    <property type="match status" value="1"/>
</dbReference>
<dbReference type="SMART" id="SM00388">
    <property type="entry name" value="HisKA"/>
    <property type="match status" value="1"/>
</dbReference>
<comment type="caution">
    <text evidence="10">The sequence shown here is derived from an EMBL/GenBank/DDBJ whole genome shotgun (WGS) entry which is preliminary data.</text>
</comment>
<dbReference type="InterPro" id="IPR007891">
    <property type="entry name" value="CHASE3"/>
</dbReference>
<dbReference type="Gene3D" id="3.30.450.20">
    <property type="entry name" value="PAS domain"/>
    <property type="match status" value="1"/>
</dbReference>
<dbReference type="InterPro" id="IPR000700">
    <property type="entry name" value="PAS-assoc_C"/>
</dbReference>
<dbReference type="InterPro" id="IPR003661">
    <property type="entry name" value="HisK_dim/P_dom"/>
</dbReference>
<dbReference type="InterPro" id="IPR036097">
    <property type="entry name" value="HisK_dim/P_sf"/>
</dbReference>
<evidence type="ECO:0000313" key="10">
    <source>
        <dbReference type="EMBL" id="TSB04961.1"/>
    </source>
</evidence>
<gene>
    <name evidence="10" type="ORF">FOM92_06100</name>
</gene>
<dbReference type="InterPro" id="IPR035965">
    <property type="entry name" value="PAS-like_dom_sf"/>
</dbReference>
<protein>
    <recommendedName>
        <fullName evidence="2">histidine kinase</fullName>
        <ecNumber evidence="2">2.7.13.3</ecNumber>
    </recommendedName>
</protein>
<dbReference type="SMART" id="SM00086">
    <property type="entry name" value="PAC"/>
    <property type="match status" value="1"/>
</dbReference>
<evidence type="ECO:0000256" key="5">
    <source>
        <dbReference type="ARBA" id="ARBA00022777"/>
    </source>
</evidence>
<dbReference type="Gene3D" id="6.10.340.10">
    <property type="match status" value="1"/>
</dbReference>
<dbReference type="CDD" id="cd19410">
    <property type="entry name" value="HK9-like_sensor"/>
    <property type="match status" value="1"/>
</dbReference>